<accession>A0AA44XPF0</accession>
<dbReference type="Proteomes" id="UP000233757">
    <property type="component" value="Unassembled WGS sequence"/>
</dbReference>
<organism evidence="2 3">
    <name type="scientific">Acinetobacter baumannii</name>
    <dbReference type="NCBI Taxonomy" id="470"/>
    <lineage>
        <taxon>Bacteria</taxon>
        <taxon>Pseudomonadati</taxon>
        <taxon>Pseudomonadota</taxon>
        <taxon>Gammaproteobacteria</taxon>
        <taxon>Moraxellales</taxon>
        <taxon>Moraxellaceae</taxon>
        <taxon>Acinetobacter</taxon>
        <taxon>Acinetobacter calcoaceticus/baumannii complex</taxon>
    </lineage>
</organism>
<dbReference type="AlphaFoldDB" id="A0AA44XPF0"/>
<keyword evidence="1" id="KW-0732">Signal</keyword>
<feature type="signal peptide" evidence="1">
    <location>
        <begin position="1"/>
        <end position="31"/>
    </location>
</feature>
<reference evidence="2 3" key="1">
    <citation type="submission" date="2018-02" db="EMBL/GenBank/DDBJ databases">
        <title>Acinetobacter baumanii whole genome sequence.</title>
        <authorList>
            <person name="Qasim Z.J."/>
        </authorList>
    </citation>
    <scope>NUCLEOTIDE SEQUENCE [LARGE SCALE GENOMIC DNA]</scope>
    <source>
        <strain evidence="2 3">ZQ8</strain>
    </source>
</reference>
<evidence type="ECO:0000313" key="3">
    <source>
        <dbReference type="Proteomes" id="UP000233757"/>
    </source>
</evidence>
<comment type="caution">
    <text evidence="2">The sequence shown here is derived from an EMBL/GenBank/DDBJ whole genome shotgun (WGS) entry which is preliminary data.</text>
</comment>
<gene>
    <name evidence="2" type="ORF">CV954_014920</name>
</gene>
<evidence type="ECO:0000313" key="2">
    <source>
        <dbReference type="EMBL" id="PQL81494.1"/>
    </source>
</evidence>
<evidence type="ECO:0000256" key="1">
    <source>
        <dbReference type="SAM" id="SignalP"/>
    </source>
</evidence>
<protein>
    <submittedName>
        <fullName evidence="2">Uncharacterized protein</fullName>
    </submittedName>
</protein>
<feature type="chain" id="PRO_5041266536" evidence="1">
    <location>
        <begin position="32"/>
        <end position="170"/>
    </location>
</feature>
<proteinExistence type="predicted"/>
<sequence length="170" mass="19287">MIKSGHINMKLTLLKKSLTSILLVSMSMFSANSFGYTPKDLQGIWAMHPLNNGIANLVEFSGNTATLHPVQCDFETGLYTVDSIEKSNFKVNKQNQIELYNEQGEFEQALRIISITDNQLVLEEAASDTIMLKFHYNKINKLTPNCIKYKKNIFKSLVLIWLKLNIISAI</sequence>
<dbReference type="EMBL" id="PHJU02000033">
    <property type="protein sequence ID" value="PQL81494.1"/>
    <property type="molecule type" value="Genomic_DNA"/>
</dbReference>
<name>A0AA44XPF0_ACIBA</name>